<dbReference type="EC" id="7.1.1.-" evidence="4"/>
<dbReference type="PANTHER" id="PTHR10884">
    <property type="entry name" value="NADH DEHYDROGENASE UBIQUINONE IRON-SULFUR PROTEIN 3"/>
    <property type="match status" value="1"/>
</dbReference>
<keyword evidence="4" id="KW-0874">Quinone</keyword>
<gene>
    <name evidence="6" type="ORF">ENW96_10255</name>
</gene>
<dbReference type="Pfam" id="PF00329">
    <property type="entry name" value="Complex1_30kDa"/>
    <property type="match status" value="1"/>
</dbReference>
<dbReference type="InterPro" id="IPR001268">
    <property type="entry name" value="NADH_UbQ_OxRdtase_30kDa_su"/>
</dbReference>
<dbReference type="GO" id="GO:0008137">
    <property type="term" value="F:NADH dehydrogenase (ubiquinone) activity"/>
    <property type="evidence" value="ECO:0007669"/>
    <property type="project" value="InterPro"/>
</dbReference>
<comment type="catalytic activity">
    <reaction evidence="4">
        <text>a quinone + NADH + 5 H(+)(in) = a quinol + NAD(+) + 4 H(+)(out)</text>
        <dbReference type="Rhea" id="RHEA:57888"/>
        <dbReference type="ChEBI" id="CHEBI:15378"/>
        <dbReference type="ChEBI" id="CHEBI:24646"/>
        <dbReference type="ChEBI" id="CHEBI:57540"/>
        <dbReference type="ChEBI" id="CHEBI:57945"/>
        <dbReference type="ChEBI" id="CHEBI:132124"/>
    </reaction>
</comment>
<comment type="similarity">
    <text evidence="1 3">Belongs to the complex I 30 kDa subunit family.</text>
</comment>
<accession>A0A7C3ZBF3</accession>
<evidence type="ECO:0000313" key="6">
    <source>
        <dbReference type="EMBL" id="HGF34753.1"/>
    </source>
</evidence>
<comment type="function">
    <text evidence="4">NDH-1 shuttles electrons from NADH, via FMN and iron-sulfur (Fe-S) centers, to quinones in the respiratory chain.</text>
</comment>
<organism evidence="6">
    <name type="scientific">Desulfobacca acetoxidans</name>
    <dbReference type="NCBI Taxonomy" id="60893"/>
    <lineage>
        <taxon>Bacteria</taxon>
        <taxon>Pseudomonadati</taxon>
        <taxon>Thermodesulfobacteriota</taxon>
        <taxon>Desulfobaccia</taxon>
        <taxon>Desulfobaccales</taxon>
        <taxon>Desulfobaccaceae</taxon>
        <taxon>Desulfobacca</taxon>
    </lineage>
</organism>
<reference evidence="6" key="1">
    <citation type="journal article" date="2020" name="mSystems">
        <title>Genome- and Community-Level Interaction Insights into Carbon Utilization and Element Cycling Functions of Hydrothermarchaeota in Hydrothermal Sediment.</title>
        <authorList>
            <person name="Zhou Z."/>
            <person name="Liu Y."/>
            <person name="Xu W."/>
            <person name="Pan J."/>
            <person name="Luo Z.H."/>
            <person name="Li M."/>
        </authorList>
    </citation>
    <scope>NUCLEOTIDE SEQUENCE [LARGE SCALE GENOMIC DNA]</scope>
    <source>
        <strain evidence="6">SpSt-897</strain>
    </source>
</reference>
<dbReference type="Gene3D" id="3.30.460.80">
    <property type="entry name" value="NADH:ubiquinone oxidoreductase, 30kDa subunit"/>
    <property type="match status" value="1"/>
</dbReference>
<proteinExistence type="inferred from homology"/>
<keyword evidence="3" id="KW-0520">NAD</keyword>
<dbReference type="GO" id="GO:0048038">
    <property type="term" value="F:quinone binding"/>
    <property type="evidence" value="ECO:0007669"/>
    <property type="project" value="UniProtKB-KW"/>
</dbReference>
<evidence type="ECO:0000256" key="3">
    <source>
        <dbReference type="RuleBase" id="RU003456"/>
    </source>
</evidence>
<evidence type="ECO:0000259" key="5">
    <source>
        <dbReference type="Pfam" id="PF00329"/>
    </source>
</evidence>
<dbReference type="PROSITE" id="PS00542">
    <property type="entry name" value="COMPLEX1_30K"/>
    <property type="match status" value="1"/>
</dbReference>
<dbReference type="SUPFAM" id="SSF143243">
    <property type="entry name" value="Nqo5-like"/>
    <property type="match status" value="1"/>
</dbReference>
<dbReference type="InterPro" id="IPR020396">
    <property type="entry name" value="NADH_UbQ_OxRdtase_CS"/>
</dbReference>
<keyword evidence="3" id="KW-1278">Translocase</keyword>
<sequence>MLKDDIQKALAPLNLEQVAAGDYAKTGCHLEVTAAPERMPEVAQTMLSLGCFLESLTCLHYPEHFTLVYHFANYQELCRTAVHVKVPLDQEASTISHIYPGANWYEREAYDLFGLRFAGHPDLRRILLPFDADFHPLLKKFEASSGDA</sequence>
<evidence type="ECO:0000256" key="4">
    <source>
        <dbReference type="RuleBase" id="RU003582"/>
    </source>
</evidence>
<dbReference type="GO" id="GO:0016651">
    <property type="term" value="F:oxidoreductase activity, acting on NAD(P)H"/>
    <property type="evidence" value="ECO:0007669"/>
    <property type="project" value="InterPro"/>
</dbReference>
<dbReference type="InterPro" id="IPR037232">
    <property type="entry name" value="NADH_quin_OxRdtase_su_C/D-like"/>
</dbReference>
<feature type="domain" description="NADH:ubiquinone oxidoreductase 30kDa subunit" evidence="5">
    <location>
        <begin position="32"/>
        <end position="144"/>
    </location>
</feature>
<dbReference type="AlphaFoldDB" id="A0A7C3ZBF3"/>
<protein>
    <recommendedName>
        <fullName evidence="4">NADH-quinone oxidoreductase</fullName>
        <ecNumber evidence="4">7.1.1.-</ecNumber>
    </recommendedName>
</protein>
<evidence type="ECO:0000256" key="1">
    <source>
        <dbReference type="ARBA" id="ARBA00007569"/>
    </source>
</evidence>
<evidence type="ECO:0000256" key="2">
    <source>
        <dbReference type="ARBA" id="ARBA00022448"/>
    </source>
</evidence>
<comment type="caution">
    <text evidence="6">The sequence shown here is derived from an EMBL/GenBank/DDBJ whole genome shotgun (WGS) entry which is preliminary data.</text>
</comment>
<dbReference type="PANTHER" id="PTHR10884:SF14">
    <property type="entry name" value="NADH DEHYDROGENASE [UBIQUINONE] IRON-SULFUR PROTEIN 3, MITOCHONDRIAL"/>
    <property type="match status" value="1"/>
</dbReference>
<keyword evidence="2 3" id="KW-0813">Transport</keyword>
<dbReference type="EMBL" id="DTMF01000253">
    <property type="protein sequence ID" value="HGF34753.1"/>
    <property type="molecule type" value="Genomic_DNA"/>
</dbReference>
<name>A0A7C3ZBF3_9BACT</name>